<dbReference type="Pfam" id="PF01929">
    <property type="entry name" value="Ribosomal_L14e"/>
    <property type="match status" value="1"/>
</dbReference>
<dbReference type="CDD" id="cd23702">
    <property type="entry name" value="eL14"/>
    <property type="match status" value="1"/>
</dbReference>
<dbReference type="OMA" id="KLCFVVD"/>
<dbReference type="InterPro" id="IPR008991">
    <property type="entry name" value="Translation_prot_SH3-like_sf"/>
</dbReference>
<dbReference type="GeneID" id="5893760"/>
<evidence type="ECO:0000256" key="2">
    <source>
        <dbReference type="ARBA" id="ARBA00022980"/>
    </source>
</evidence>
<gene>
    <name evidence="6" type="ORF">MONBRDRAFT_33691</name>
</gene>
<evidence type="ECO:0000256" key="4">
    <source>
        <dbReference type="SAM" id="SignalP"/>
    </source>
</evidence>
<keyword evidence="2" id="KW-0689">Ribosomal protein</keyword>
<dbReference type="Pfam" id="PF00467">
    <property type="entry name" value="KOW"/>
    <property type="match status" value="1"/>
</dbReference>
<dbReference type="GO" id="GO:0022625">
    <property type="term" value="C:cytosolic large ribosomal subunit"/>
    <property type="evidence" value="ECO:0000318"/>
    <property type="project" value="GO_Central"/>
</dbReference>
<proteinExistence type="inferred from homology"/>
<protein>
    <recommendedName>
        <fullName evidence="5">KOW domain-containing protein</fullName>
    </recommendedName>
</protein>
<dbReference type="SUPFAM" id="SSF50104">
    <property type="entry name" value="Translation proteins SH3-like domain"/>
    <property type="match status" value="1"/>
</dbReference>
<dbReference type="EMBL" id="CH991564">
    <property type="protein sequence ID" value="EDQ86686.1"/>
    <property type="molecule type" value="Genomic_DNA"/>
</dbReference>
<dbReference type="InterPro" id="IPR014722">
    <property type="entry name" value="Rib_uL2_dom2"/>
</dbReference>
<dbReference type="Proteomes" id="UP000001357">
    <property type="component" value="Unassembled WGS sequence"/>
</dbReference>
<feature type="domain" description="KOW" evidence="5">
    <location>
        <begin position="23"/>
        <end position="50"/>
    </location>
</feature>
<evidence type="ECO:0000313" key="6">
    <source>
        <dbReference type="EMBL" id="EDQ86686.1"/>
    </source>
</evidence>
<dbReference type="SMART" id="SM00739">
    <property type="entry name" value="KOW"/>
    <property type="match status" value="1"/>
</dbReference>
<keyword evidence="7" id="KW-1185">Reference proteome</keyword>
<dbReference type="Gene3D" id="6.10.250.2270">
    <property type="match status" value="1"/>
</dbReference>
<dbReference type="GO" id="GO:0003723">
    <property type="term" value="F:RNA binding"/>
    <property type="evidence" value="ECO:0000318"/>
    <property type="project" value="GO_Central"/>
</dbReference>
<dbReference type="PANTHER" id="PTHR11127">
    <property type="entry name" value="60S RIBOSOMAL PROTEIN L14"/>
    <property type="match status" value="1"/>
</dbReference>
<feature type="chain" id="PRO_5002745332" description="KOW domain-containing protein" evidence="4">
    <location>
        <begin position="17"/>
        <end position="151"/>
    </location>
</feature>
<dbReference type="KEGG" id="mbr:MONBRDRAFT_33691"/>
<evidence type="ECO:0000256" key="1">
    <source>
        <dbReference type="ARBA" id="ARBA00006592"/>
    </source>
</evidence>
<dbReference type="RefSeq" id="XP_001748522.1">
    <property type="nucleotide sequence ID" value="XM_001748470.1"/>
</dbReference>
<organism evidence="6 7">
    <name type="scientific">Monosiga brevicollis</name>
    <name type="common">Choanoflagellate</name>
    <dbReference type="NCBI Taxonomy" id="81824"/>
    <lineage>
        <taxon>Eukaryota</taxon>
        <taxon>Choanoflagellata</taxon>
        <taxon>Craspedida</taxon>
        <taxon>Salpingoecidae</taxon>
        <taxon>Monosiga</taxon>
    </lineage>
</organism>
<evidence type="ECO:0000259" key="5">
    <source>
        <dbReference type="SMART" id="SM00739"/>
    </source>
</evidence>
<feature type="signal peptide" evidence="4">
    <location>
        <begin position="1"/>
        <end position="16"/>
    </location>
</feature>
<dbReference type="AlphaFoldDB" id="A9V6W4"/>
<dbReference type="STRING" id="81824.A9V6W4"/>
<accession>A9V6W4</accession>
<dbReference type="GO" id="GO:0042273">
    <property type="term" value="P:ribosomal large subunit biogenesis"/>
    <property type="evidence" value="ECO:0000318"/>
    <property type="project" value="GO_Central"/>
</dbReference>
<dbReference type="FunCoup" id="A9V6W4">
    <property type="interactions" value="906"/>
</dbReference>
<dbReference type="InterPro" id="IPR002784">
    <property type="entry name" value="Ribosomal_eL14_dom"/>
</dbReference>
<dbReference type="eggNOG" id="KOG3421">
    <property type="taxonomic scope" value="Eukaryota"/>
</dbReference>
<dbReference type="Gene3D" id="2.30.30.30">
    <property type="match status" value="1"/>
</dbReference>
<keyword evidence="3" id="KW-0687">Ribonucleoprotein</keyword>
<dbReference type="PANTHER" id="PTHR11127:SF2">
    <property type="entry name" value="LARGE RIBOSOMAL SUBUNIT PROTEIN EL14"/>
    <property type="match status" value="1"/>
</dbReference>
<dbReference type="GO" id="GO:0003735">
    <property type="term" value="F:structural constituent of ribosome"/>
    <property type="evidence" value="ECO:0000318"/>
    <property type="project" value="GO_Central"/>
</dbReference>
<evidence type="ECO:0000313" key="7">
    <source>
        <dbReference type="Proteomes" id="UP000001357"/>
    </source>
</evidence>
<dbReference type="InParanoid" id="A9V6W4"/>
<dbReference type="GO" id="GO:0006412">
    <property type="term" value="P:translation"/>
    <property type="evidence" value="ECO:0007669"/>
    <property type="project" value="InterPro"/>
</dbReference>
<keyword evidence="4" id="KW-0732">Signal</keyword>
<comment type="similarity">
    <text evidence="1">Belongs to the eukaryotic ribosomal protein eL14 family.</text>
</comment>
<dbReference type="InterPro" id="IPR005824">
    <property type="entry name" value="KOW"/>
</dbReference>
<dbReference type="InterPro" id="IPR039660">
    <property type="entry name" value="Ribosomal_eL14"/>
</dbReference>
<reference evidence="6 7" key="1">
    <citation type="journal article" date="2008" name="Nature">
        <title>The genome of the choanoflagellate Monosiga brevicollis and the origin of metazoans.</title>
        <authorList>
            <consortium name="JGI Sequencing"/>
            <person name="King N."/>
            <person name="Westbrook M.J."/>
            <person name="Young S.L."/>
            <person name="Kuo A."/>
            <person name="Abedin M."/>
            <person name="Chapman J."/>
            <person name="Fairclough S."/>
            <person name="Hellsten U."/>
            <person name="Isogai Y."/>
            <person name="Letunic I."/>
            <person name="Marr M."/>
            <person name="Pincus D."/>
            <person name="Putnam N."/>
            <person name="Rokas A."/>
            <person name="Wright K.J."/>
            <person name="Zuzow R."/>
            <person name="Dirks W."/>
            <person name="Good M."/>
            <person name="Goodstein D."/>
            <person name="Lemons D."/>
            <person name="Li W."/>
            <person name="Lyons J.B."/>
            <person name="Morris A."/>
            <person name="Nichols S."/>
            <person name="Richter D.J."/>
            <person name="Salamov A."/>
            <person name="Bork P."/>
            <person name="Lim W.A."/>
            <person name="Manning G."/>
            <person name="Miller W.T."/>
            <person name="McGinnis W."/>
            <person name="Shapiro H."/>
            <person name="Tjian R."/>
            <person name="Grigoriev I.V."/>
            <person name="Rokhsar D."/>
        </authorList>
    </citation>
    <scope>NUCLEOTIDE SEQUENCE [LARGE SCALE GENOMIC DNA]</scope>
    <source>
        <strain evidence="7">MX1 / ATCC 50154</strain>
    </source>
</reference>
<name>A9V6W4_MONBE</name>
<evidence type="ECO:0000256" key="3">
    <source>
        <dbReference type="ARBA" id="ARBA00023274"/>
    </source>
</evidence>
<sequence>MYVVLLSLVLCACVLDVSVFRRFVEVGRVVLINAGPDAGKLAVIVDCIDEAKVLIDGPCSGVARQPISYRYISLTDFKIDIVFGMRSKNVAKAYTDAGINEKWEQSAWAKKLALRKKRASLTDFERFVVKVNKQKRNLAIKAEYNKLKKSA</sequence>